<reference evidence="7 8" key="1">
    <citation type="journal article" date="2024" name="G3 (Bethesda)">
        <title>Genome assembly of Hibiscus sabdariffa L. provides insights into metabolisms of medicinal natural products.</title>
        <authorList>
            <person name="Kim T."/>
        </authorList>
    </citation>
    <scope>NUCLEOTIDE SEQUENCE [LARGE SCALE GENOMIC DNA]</scope>
    <source>
        <strain evidence="7">TK-2024</strain>
        <tissue evidence="7">Old leaves</tissue>
    </source>
</reference>
<organism evidence="7 8">
    <name type="scientific">Hibiscus sabdariffa</name>
    <name type="common">roselle</name>
    <dbReference type="NCBI Taxonomy" id="183260"/>
    <lineage>
        <taxon>Eukaryota</taxon>
        <taxon>Viridiplantae</taxon>
        <taxon>Streptophyta</taxon>
        <taxon>Embryophyta</taxon>
        <taxon>Tracheophyta</taxon>
        <taxon>Spermatophyta</taxon>
        <taxon>Magnoliopsida</taxon>
        <taxon>eudicotyledons</taxon>
        <taxon>Gunneridae</taxon>
        <taxon>Pentapetalae</taxon>
        <taxon>rosids</taxon>
        <taxon>malvids</taxon>
        <taxon>Malvales</taxon>
        <taxon>Malvaceae</taxon>
        <taxon>Malvoideae</taxon>
        <taxon>Hibiscus</taxon>
    </lineage>
</organism>
<dbReference type="InterPro" id="IPR022649">
    <property type="entry name" value="Pr_cel_nuc_antig_C"/>
</dbReference>
<dbReference type="Pfam" id="PF02747">
    <property type="entry name" value="PCNA_C"/>
    <property type="match status" value="1"/>
</dbReference>
<dbReference type="SUPFAM" id="SSF55979">
    <property type="entry name" value="DNA clamp"/>
    <property type="match status" value="2"/>
</dbReference>
<keyword evidence="3" id="KW-0539">Nucleus</keyword>
<dbReference type="CDD" id="cd00577">
    <property type="entry name" value="PCNA"/>
    <property type="match status" value="1"/>
</dbReference>
<dbReference type="EMBL" id="JBBPBN010000035">
    <property type="protein sequence ID" value="KAK9002615.1"/>
    <property type="molecule type" value="Genomic_DNA"/>
</dbReference>
<evidence type="ECO:0000259" key="5">
    <source>
        <dbReference type="Pfam" id="PF00705"/>
    </source>
</evidence>
<evidence type="ECO:0000313" key="8">
    <source>
        <dbReference type="Proteomes" id="UP001396334"/>
    </source>
</evidence>
<dbReference type="NCBIfam" id="TIGR00590">
    <property type="entry name" value="pcna"/>
    <property type="match status" value="1"/>
</dbReference>
<feature type="domain" description="Proliferating cell nuclear antigen PCNA C-terminal" evidence="6">
    <location>
        <begin position="136"/>
        <end position="264"/>
    </location>
</feature>
<dbReference type="InterPro" id="IPR000730">
    <property type="entry name" value="Pr_cel_nuc_antig"/>
</dbReference>
<gene>
    <name evidence="7" type="ORF">V6N11_025285</name>
</gene>
<name>A0ABR2QPW2_9ROSI</name>
<comment type="function">
    <text evidence="3">This protein is an auxiliary protein of DNA polymerase delta and is involved in the control of eukaryotic DNA replication by increasing the polymerase's processivity during elongation of the leading strand.</text>
</comment>
<dbReference type="PANTHER" id="PTHR11352:SF0">
    <property type="entry name" value="PROLIFERATING CELL NUCLEAR ANTIGEN"/>
    <property type="match status" value="1"/>
</dbReference>
<comment type="subcellular location">
    <subcellularLocation>
        <location evidence="3">Nucleus</location>
    </subcellularLocation>
</comment>
<dbReference type="InterPro" id="IPR022648">
    <property type="entry name" value="Pr_cel_nuc_antig_N"/>
</dbReference>
<dbReference type="InterPro" id="IPR046938">
    <property type="entry name" value="DNA_clamp_sf"/>
</dbReference>
<keyword evidence="2 4" id="KW-0238">DNA-binding</keyword>
<sequence>MLELRLFHGSLLKKVLKVVKGLVRNANFYCSADGVSLQAVISTNVAVLSLFLSPQGFPHYHCDDNITLGMNLNNLYKKLRRCRKGDTVTITAKNGQGDITFTYHRPSHSSAFQEKEYNLLDFHMMRMNIDGNLFKIPETITFDAIIRMPSPEFARICEGLGSIGDTVVVSVTKEQVKFSTRGGDNITANTLLRQHKDKVQPAENATTIEMTKPVSLEFELRHMNSFTKATALSKTVKIGLPSKRPLMLVDYNIGDKGYVRFYLRELKGA</sequence>
<evidence type="ECO:0000256" key="1">
    <source>
        <dbReference type="ARBA" id="ARBA00010462"/>
    </source>
</evidence>
<evidence type="ECO:0000256" key="4">
    <source>
        <dbReference type="RuleBase" id="RU003671"/>
    </source>
</evidence>
<proteinExistence type="inferred from homology"/>
<accession>A0ABR2QPW2</accession>
<keyword evidence="4" id="KW-0235">DNA replication</keyword>
<dbReference type="Pfam" id="PF00705">
    <property type="entry name" value="PCNA_N"/>
    <property type="match status" value="1"/>
</dbReference>
<comment type="caution">
    <text evidence="7">The sequence shown here is derived from an EMBL/GenBank/DDBJ whole genome shotgun (WGS) entry which is preliminary data.</text>
</comment>
<dbReference type="Proteomes" id="UP001396334">
    <property type="component" value="Unassembled WGS sequence"/>
</dbReference>
<keyword evidence="8" id="KW-1185">Reference proteome</keyword>
<protein>
    <recommendedName>
        <fullName evidence="3">DNA sliding clamp PCNA</fullName>
    </recommendedName>
</protein>
<feature type="domain" description="Proliferating cell nuclear antigen PCNA N-terminal" evidence="5">
    <location>
        <begin position="1"/>
        <end position="130"/>
    </location>
</feature>
<evidence type="ECO:0000313" key="7">
    <source>
        <dbReference type="EMBL" id="KAK9002615.1"/>
    </source>
</evidence>
<evidence type="ECO:0000256" key="3">
    <source>
        <dbReference type="RuleBase" id="RU000641"/>
    </source>
</evidence>
<dbReference type="Gene3D" id="3.70.10.10">
    <property type="match status" value="1"/>
</dbReference>
<dbReference type="PANTHER" id="PTHR11352">
    <property type="entry name" value="PROLIFERATING CELL NUCLEAR ANTIGEN"/>
    <property type="match status" value="1"/>
</dbReference>
<evidence type="ECO:0000259" key="6">
    <source>
        <dbReference type="Pfam" id="PF02747"/>
    </source>
</evidence>
<dbReference type="PRINTS" id="PR00339">
    <property type="entry name" value="PCNACYCLIN"/>
</dbReference>
<evidence type="ECO:0000256" key="2">
    <source>
        <dbReference type="ARBA" id="ARBA00023125"/>
    </source>
</evidence>
<comment type="similarity">
    <text evidence="1 4">Belongs to the PCNA family.</text>
</comment>